<keyword evidence="1" id="KW-0732">Signal</keyword>
<gene>
    <name evidence="3" type="ORF">PAPYR_118</name>
</gene>
<organism evidence="3 4">
    <name type="scientific">Paratrimastix pyriformis</name>
    <dbReference type="NCBI Taxonomy" id="342808"/>
    <lineage>
        <taxon>Eukaryota</taxon>
        <taxon>Metamonada</taxon>
        <taxon>Preaxostyla</taxon>
        <taxon>Paratrimastigidae</taxon>
        <taxon>Paratrimastix</taxon>
    </lineage>
</organism>
<sequence length="169" mass="18565">MNRRDLAIVLMCLLCSVAALTSRNAVTLGAYMKPADETKVQSRLLNSTNILRTNSSVTPLTWDEKITALALRHSQEMAAAERISHSNFRERFQAIITIYPQWSMVGEVVGTNGGSSVEEVAQLAMGQWGNSTAHRQNLIDPKARYIGVGAHISAAREWWLTVITVGVSP</sequence>
<evidence type="ECO:0000259" key="2">
    <source>
        <dbReference type="Pfam" id="PF00188"/>
    </source>
</evidence>
<keyword evidence="4" id="KW-1185">Reference proteome</keyword>
<dbReference type="InterPro" id="IPR035940">
    <property type="entry name" value="CAP_sf"/>
</dbReference>
<dbReference type="CDD" id="cd05379">
    <property type="entry name" value="CAP_bacterial"/>
    <property type="match status" value="1"/>
</dbReference>
<comment type="caution">
    <text evidence="3">The sequence shown here is derived from an EMBL/GenBank/DDBJ whole genome shotgun (WGS) entry which is preliminary data.</text>
</comment>
<protein>
    <recommendedName>
        <fullName evidence="2">SCP domain-containing protein</fullName>
    </recommendedName>
</protein>
<dbReference type="EMBL" id="JAPMOS010000001">
    <property type="protein sequence ID" value="KAJ4462904.1"/>
    <property type="molecule type" value="Genomic_DNA"/>
</dbReference>
<evidence type="ECO:0000256" key="1">
    <source>
        <dbReference type="SAM" id="SignalP"/>
    </source>
</evidence>
<feature type="signal peptide" evidence="1">
    <location>
        <begin position="1"/>
        <end position="19"/>
    </location>
</feature>
<name>A0ABQ8UZW1_9EUKA</name>
<dbReference type="Pfam" id="PF00188">
    <property type="entry name" value="CAP"/>
    <property type="match status" value="1"/>
</dbReference>
<dbReference type="SUPFAM" id="SSF55797">
    <property type="entry name" value="PR-1-like"/>
    <property type="match status" value="1"/>
</dbReference>
<evidence type="ECO:0000313" key="3">
    <source>
        <dbReference type="EMBL" id="KAJ4462904.1"/>
    </source>
</evidence>
<dbReference type="Proteomes" id="UP001141327">
    <property type="component" value="Unassembled WGS sequence"/>
</dbReference>
<accession>A0ABQ8UZW1</accession>
<dbReference type="Gene3D" id="3.40.33.10">
    <property type="entry name" value="CAP"/>
    <property type="match status" value="1"/>
</dbReference>
<dbReference type="PANTHER" id="PTHR31157:SF30">
    <property type="entry name" value="SCP DOMAIN-CONTAINING PROTEIN"/>
    <property type="match status" value="1"/>
</dbReference>
<feature type="chain" id="PRO_5045123550" description="SCP domain-containing protein" evidence="1">
    <location>
        <begin position="20"/>
        <end position="169"/>
    </location>
</feature>
<dbReference type="PANTHER" id="PTHR31157">
    <property type="entry name" value="SCP DOMAIN-CONTAINING PROTEIN"/>
    <property type="match status" value="1"/>
</dbReference>
<dbReference type="InterPro" id="IPR014044">
    <property type="entry name" value="CAP_dom"/>
</dbReference>
<reference evidence="3" key="1">
    <citation type="journal article" date="2022" name="bioRxiv">
        <title>Genomics of Preaxostyla Flagellates Illuminates Evolutionary Transitions and the Path Towards Mitochondrial Loss.</title>
        <authorList>
            <person name="Novak L.V.F."/>
            <person name="Treitli S.C."/>
            <person name="Pyrih J."/>
            <person name="Halakuc P."/>
            <person name="Pipaliya S.V."/>
            <person name="Vacek V."/>
            <person name="Brzon O."/>
            <person name="Soukal P."/>
            <person name="Eme L."/>
            <person name="Dacks J.B."/>
            <person name="Karnkowska A."/>
            <person name="Elias M."/>
            <person name="Hampl V."/>
        </authorList>
    </citation>
    <scope>NUCLEOTIDE SEQUENCE</scope>
    <source>
        <strain evidence="3">RCP-MX</strain>
    </source>
</reference>
<feature type="domain" description="SCP" evidence="2">
    <location>
        <begin position="45"/>
        <end position="156"/>
    </location>
</feature>
<evidence type="ECO:0000313" key="4">
    <source>
        <dbReference type="Proteomes" id="UP001141327"/>
    </source>
</evidence>
<proteinExistence type="predicted"/>